<dbReference type="PANTHER" id="PTHR34883:SF8">
    <property type="entry name" value="EXTRACELLULAR SERINE-RICH PROTEIN (AFU_ORTHOLOGUE AFUA_6G00670)"/>
    <property type="match status" value="1"/>
</dbReference>
<proteinExistence type="predicted"/>
<feature type="compositionally biased region" description="Low complexity" evidence="1">
    <location>
        <begin position="17"/>
        <end position="36"/>
    </location>
</feature>
<dbReference type="PANTHER" id="PTHR34883">
    <property type="entry name" value="SERINE-RICH PROTEIN, PUTATIVE-RELATED-RELATED"/>
    <property type="match status" value="1"/>
</dbReference>
<dbReference type="EMBL" id="WJXW01000015">
    <property type="protein sequence ID" value="KAF9729972.1"/>
    <property type="molecule type" value="Genomic_DNA"/>
</dbReference>
<feature type="compositionally biased region" description="Polar residues" evidence="1">
    <location>
        <begin position="1"/>
        <end position="16"/>
    </location>
</feature>
<comment type="caution">
    <text evidence="2">The sequence shown here is derived from an EMBL/GenBank/DDBJ whole genome shotgun (WGS) entry which is preliminary data.</text>
</comment>
<feature type="region of interest" description="Disordered" evidence="1">
    <location>
        <begin position="1"/>
        <end position="37"/>
    </location>
</feature>
<evidence type="ECO:0000313" key="3">
    <source>
        <dbReference type="Proteomes" id="UP000756921"/>
    </source>
</evidence>
<protein>
    <submittedName>
        <fullName evidence="2">Extracellular serine-rich protein</fullName>
    </submittedName>
</protein>
<dbReference type="AlphaFoldDB" id="A0A9P6G6X4"/>
<reference evidence="2" key="1">
    <citation type="journal article" date="2020" name="Mol. Plant Microbe Interact.">
        <title>Genome Sequence of the Biocontrol Agent Coniothyrium minitans strain Conio (IMI 134523).</title>
        <authorList>
            <person name="Patel D."/>
            <person name="Shittu T.A."/>
            <person name="Baroncelli R."/>
            <person name="Muthumeenakshi S."/>
            <person name="Osborne T.H."/>
            <person name="Janganan T.K."/>
            <person name="Sreenivasaprasad S."/>
        </authorList>
    </citation>
    <scope>NUCLEOTIDE SEQUENCE</scope>
    <source>
        <strain evidence="2">Conio</strain>
    </source>
</reference>
<gene>
    <name evidence="2" type="ORF">PMIN01_11905</name>
</gene>
<sequence>MAKVASITSSGSLDSQSATTAPSATGTTSSSTSTSGEPQIHLVKVGAGGFQFQLAELNNVSVGDIVTYEFYPLDYSVAQAEYGSACVPYKYTGKDRIRF</sequence>
<accession>A0A9P6G6X4</accession>
<evidence type="ECO:0000313" key="2">
    <source>
        <dbReference type="EMBL" id="KAF9729972.1"/>
    </source>
</evidence>
<dbReference type="Proteomes" id="UP000756921">
    <property type="component" value="Unassembled WGS sequence"/>
</dbReference>
<organism evidence="2 3">
    <name type="scientific">Paraphaeosphaeria minitans</name>
    <dbReference type="NCBI Taxonomy" id="565426"/>
    <lineage>
        <taxon>Eukaryota</taxon>
        <taxon>Fungi</taxon>
        <taxon>Dikarya</taxon>
        <taxon>Ascomycota</taxon>
        <taxon>Pezizomycotina</taxon>
        <taxon>Dothideomycetes</taxon>
        <taxon>Pleosporomycetidae</taxon>
        <taxon>Pleosporales</taxon>
        <taxon>Massarineae</taxon>
        <taxon>Didymosphaeriaceae</taxon>
        <taxon>Paraphaeosphaeria</taxon>
    </lineage>
</organism>
<evidence type="ECO:0000256" key="1">
    <source>
        <dbReference type="SAM" id="MobiDB-lite"/>
    </source>
</evidence>
<keyword evidence="3" id="KW-1185">Reference proteome</keyword>
<name>A0A9P6G6X4_9PLEO</name>
<dbReference type="OrthoDB" id="2331100at2759"/>
<dbReference type="InterPro" id="IPR052953">
    <property type="entry name" value="Ser-rich/MCO-related"/>
</dbReference>